<reference evidence="2" key="1">
    <citation type="submission" date="2023-05" db="EMBL/GenBank/DDBJ databases">
        <title>Genome and transcriptome analyses reveal genes involved in the formation of fine ridges on petal epidermal cells in Hibiscus trionum.</title>
        <authorList>
            <person name="Koshimizu S."/>
            <person name="Masuda S."/>
            <person name="Ishii T."/>
            <person name="Shirasu K."/>
            <person name="Hoshino A."/>
            <person name="Arita M."/>
        </authorList>
    </citation>
    <scope>NUCLEOTIDE SEQUENCE</scope>
    <source>
        <strain evidence="2">Hamamatsu line</strain>
    </source>
</reference>
<comment type="caution">
    <text evidence="2">The sequence shown here is derived from an EMBL/GenBank/DDBJ whole genome shotgun (WGS) entry which is preliminary data.</text>
</comment>
<dbReference type="PANTHER" id="PTHR34046:SF19">
    <property type="entry name" value="RAPIDLY ELICITED PROTEIN, PUTATIVE-RELATED"/>
    <property type="match status" value="1"/>
</dbReference>
<accession>A0A9W7LJL5</accession>
<protein>
    <submittedName>
        <fullName evidence="2">Uncharacterized protein</fullName>
    </submittedName>
</protein>
<dbReference type="PANTHER" id="PTHR34046">
    <property type="entry name" value="OS06G0218800 PROTEIN"/>
    <property type="match status" value="1"/>
</dbReference>
<keyword evidence="3" id="KW-1185">Reference proteome</keyword>
<dbReference type="Proteomes" id="UP001165190">
    <property type="component" value="Unassembled WGS sequence"/>
</dbReference>
<gene>
    <name evidence="2" type="ORF">HRI_000391100</name>
</gene>
<evidence type="ECO:0000256" key="1">
    <source>
        <dbReference type="SAM" id="MobiDB-lite"/>
    </source>
</evidence>
<feature type="region of interest" description="Disordered" evidence="1">
    <location>
        <begin position="55"/>
        <end position="79"/>
    </location>
</feature>
<feature type="compositionally biased region" description="Low complexity" evidence="1">
    <location>
        <begin position="55"/>
        <end position="72"/>
    </location>
</feature>
<sequence length="167" mass="17963">MGFSERCKNHPNHNEKQGVCASCLRERLSLLCSASYKEANSALFASSSSSPYFSPAENSSSPSSTSASPAAAQHRKKNGFGGTGIKGLFSSSSLSTSSSSIMVKFGSIKGLKKSRSIALVTRNTEEEEAKTVKNKKKGFWSKLLSFKGKKNLLTHSTSMRLMIGRVN</sequence>
<evidence type="ECO:0000313" key="3">
    <source>
        <dbReference type="Proteomes" id="UP001165190"/>
    </source>
</evidence>
<organism evidence="2 3">
    <name type="scientific">Hibiscus trionum</name>
    <name type="common">Flower of an hour</name>
    <dbReference type="NCBI Taxonomy" id="183268"/>
    <lineage>
        <taxon>Eukaryota</taxon>
        <taxon>Viridiplantae</taxon>
        <taxon>Streptophyta</taxon>
        <taxon>Embryophyta</taxon>
        <taxon>Tracheophyta</taxon>
        <taxon>Spermatophyta</taxon>
        <taxon>Magnoliopsida</taxon>
        <taxon>eudicotyledons</taxon>
        <taxon>Gunneridae</taxon>
        <taxon>Pentapetalae</taxon>
        <taxon>rosids</taxon>
        <taxon>malvids</taxon>
        <taxon>Malvales</taxon>
        <taxon>Malvaceae</taxon>
        <taxon>Malvoideae</taxon>
        <taxon>Hibiscus</taxon>
    </lineage>
</organism>
<dbReference type="EMBL" id="BSYR01000004">
    <property type="protein sequence ID" value="GMI67218.1"/>
    <property type="molecule type" value="Genomic_DNA"/>
</dbReference>
<dbReference type="AlphaFoldDB" id="A0A9W7LJL5"/>
<dbReference type="OrthoDB" id="1101370at2759"/>
<proteinExistence type="predicted"/>
<name>A0A9W7LJL5_HIBTR</name>
<evidence type="ECO:0000313" key="2">
    <source>
        <dbReference type="EMBL" id="GMI67218.1"/>
    </source>
</evidence>